<accession>A0A1C3VW31</accession>
<protein>
    <submittedName>
        <fullName evidence="2">Predicted DNA-binding protein, contains Ribbon-helix-helix (RHH) domain</fullName>
    </submittedName>
</protein>
<dbReference type="AlphaFoldDB" id="A0A1C3VW31"/>
<evidence type="ECO:0000259" key="1">
    <source>
        <dbReference type="Pfam" id="PF13467"/>
    </source>
</evidence>
<dbReference type="STRING" id="410764.GA0061103_4381"/>
<evidence type="ECO:0000313" key="2">
    <source>
        <dbReference type="EMBL" id="SCB31970.1"/>
    </source>
</evidence>
<organism evidence="2 3">
    <name type="scientific">Rhizobium multihospitium</name>
    <dbReference type="NCBI Taxonomy" id="410764"/>
    <lineage>
        <taxon>Bacteria</taxon>
        <taxon>Pseudomonadati</taxon>
        <taxon>Pseudomonadota</taxon>
        <taxon>Alphaproteobacteria</taxon>
        <taxon>Hyphomicrobiales</taxon>
        <taxon>Rhizobiaceae</taxon>
        <taxon>Rhizobium/Agrobacterium group</taxon>
        <taxon>Rhizobium</taxon>
    </lineage>
</organism>
<gene>
    <name evidence="2" type="ORF">GA0061103_4381</name>
</gene>
<dbReference type="Gene3D" id="1.10.3990.20">
    <property type="entry name" value="protein bp1543"/>
    <property type="match status" value="1"/>
</dbReference>
<sequence length="98" mass="10999">MMCRVLSHQGQDRFTKVNRSVRIGGHSTSVRLESAFWNALEDMAAIEGLSTSKLIAELYHEALEQHGNMPNLASMLRTVCLLYLQERNAQTAIQPRGV</sequence>
<keyword evidence="3" id="KW-1185">Reference proteome</keyword>
<dbReference type="InterPro" id="IPR038268">
    <property type="entry name" value="RHH_sf"/>
</dbReference>
<evidence type="ECO:0000313" key="3">
    <source>
        <dbReference type="Proteomes" id="UP000199101"/>
    </source>
</evidence>
<reference evidence="3" key="1">
    <citation type="submission" date="2016-08" db="EMBL/GenBank/DDBJ databases">
        <authorList>
            <person name="Varghese N."/>
            <person name="Submissions Spin"/>
        </authorList>
    </citation>
    <scope>NUCLEOTIDE SEQUENCE [LARGE SCALE GENOMIC DNA]</scope>
    <source>
        <strain evidence="3">HAMBI 2975</strain>
    </source>
</reference>
<dbReference type="Proteomes" id="UP000199101">
    <property type="component" value="Unassembled WGS sequence"/>
</dbReference>
<feature type="domain" description="Ribbon-helix-helix" evidence="1">
    <location>
        <begin position="17"/>
        <end position="84"/>
    </location>
</feature>
<dbReference type="EMBL" id="FMAG01000004">
    <property type="protein sequence ID" value="SCB31970.1"/>
    <property type="molecule type" value="Genomic_DNA"/>
</dbReference>
<dbReference type="InterPro" id="IPR027373">
    <property type="entry name" value="RHH_dom"/>
</dbReference>
<proteinExistence type="predicted"/>
<dbReference type="Pfam" id="PF13467">
    <property type="entry name" value="RHH_4"/>
    <property type="match status" value="1"/>
</dbReference>
<name>A0A1C3VW31_9HYPH</name>
<dbReference type="GO" id="GO:0003677">
    <property type="term" value="F:DNA binding"/>
    <property type="evidence" value="ECO:0007669"/>
    <property type="project" value="UniProtKB-KW"/>
</dbReference>
<keyword evidence="2" id="KW-0238">DNA-binding</keyword>
<dbReference type="RefSeq" id="WP_342587975.1">
    <property type="nucleotide sequence ID" value="NZ_FMAG01000004.1"/>
</dbReference>